<dbReference type="GO" id="GO:0006109">
    <property type="term" value="P:regulation of carbohydrate metabolic process"/>
    <property type="evidence" value="ECO:0007669"/>
    <property type="project" value="InterPro"/>
</dbReference>
<sequence>MGLVLELKSNGSIYVGDTKIEIAIKQQYKCGVCGEKRAVTLYFEGPREVLILRGELVEVGGKDGARPKTTRRHR</sequence>
<evidence type="ECO:0000313" key="1">
    <source>
        <dbReference type="EMBL" id="KKN20110.1"/>
    </source>
</evidence>
<accession>A0A0F9NKQ2</accession>
<protein>
    <submittedName>
        <fullName evidence="1">Uncharacterized protein</fullName>
    </submittedName>
</protein>
<dbReference type="EMBL" id="LAZR01003271">
    <property type="protein sequence ID" value="KKN20110.1"/>
    <property type="molecule type" value="Genomic_DNA"/>
</dbReference>
<reference evidence="1" key="1">
    <citation type="journal article" date="2015" name="Nature">
        <title>Complex archaea that bridge the gap between prokaryotes and eukaryotes.</title>
        <authorList>
            <person name="Spang A."/>
            <person name="Saw J.H."/>
            <person name="Jorgensen S.L."/>
            <person name="Zaremba-Niedzwiedzka K."/>
            <person name="Martijn J."/>
            <person name="Lind A.E."/>
            <person name="van Eijk R."/>
            <person name="Schleper C."/>
            <person name="Guy L."/>
            <person name="Ettema T.J."/>
        </authorList>
    </citation>
    <scope>NUCLEOTIDE SEQUENCE</scope>
</reference>
<proteinExistence type="predicted"/>
<dbReference type="Gene3D" id="2.60.40.4380">
    <property type="entry name" value="Translational regulator CsrA"/>
    <property type="match status" value="1"/>
</dbReference>
<organism evidence="1">
    <name type="scientific">marine sediment metagenome</name>
    <dbReference type="NCBI Taxonomy" id="412755"/>
    <lineage>
        <taxon>unclassified sequences</taxon>
        <taxon>metagenomes</taxon>
        <taxon>ecological metagenomes</taxon>
    </lineage>
</organism>
<dbReference type="GO" id="GO:0006402">
    <property type="term" value="P:mRNA catabolic process"/>
    <property type="evidence" value="ECO:0007669"/>
    <property type="project" value="InterPro"/>
</dbReference>
<name>A0A0F9NKQ2_9ZZZZ</name>
<dbReference type="GO" id="GO:0003723">
    <property type="term" value="F:RNA binding"/>
    <property type="evidence" value="ECO:0007669"/>
    <property type="project" value="InterPro"/>
</dbReference>
<dbReference type="AlphaFoldDB" id="A0A0F9NKQ2"/>
<dbReference type="InterPro" id="IPR036107">
    <property type="entry name" value="CsrA_sf"/>
</dbReference>
<gene>
    <name evidence="1" type="ORF">LCGC14_0938930</name>
</gene>
<comment type="caution">
    <text evidence="1">The sequence shown here is derived from an EMBL/GenBank/DDBJ whole genome shotgun (WGS) entry which is preliminary data.</text>
</comment>